<evidence type="ECO:0000313" key="5">
    <source>
        <dbReference type="Proteomes" id="UP001524642"/>
    </source>
</evidence>
<name>A0ABT1WYN4_9PROT</name>
<sequence>MTRLSRRAALALGGAGLSCAATGLRAQPAGTDPSVASSVQAQYEAQAKLKDTIQEWIERSGLRDRPGTIVEFGMAEVGQPADHPEWVKLRALAYDQAVMDAQQKVVQSQSTAVQADTVARLFRAGQQEPPPFQPSDLERAGVLPDLARRLIGLAKGKLDNELRELGINPADFERTPEPQRHIQMAQSIRRRSTIRSFGELVGFMPVQTFESHDGAGNFTIGVVIAGSQRTKAVIQQILTRRGEFEPDMERARDIRAMVADRAALVDDFGVRLVYDQAGLPVIVSFAQWGIAYRGNDRNRIGMELDAAGTQARASADRQIAEFLAGSGQYTETSETSKEMEQAALRHAEGYVEESASTTSVRDALERVMQRRAQINSLTGLTTLTNWSNRHPVSGQQIIGCVRTWSAAAERDIRAYRDQRPAAAAPARPANPQGQPGMRTGRELMNSRDF</sequence>
<protein>
    <recommendedName>
        <fullName evidence="3">DUF6844 domain-containing protein</fullName>
    </recommendedName>
</protein>
<evidence type="ECO:0000256" key="1">
    <source>
        <dbReference type="SAM" id="MobiDB-lite"/>
    </source>
</evidence>
<dbReference type="Pfam" id="PF20891">
    <property type="entry name" value="DUF6844"/>
    <property type="match status" value="1"/>
</dbReference>
<feature type="compositionally biased region" description="Low complexity" evidence="1">
    <location>
        <begin position="420"/>
        <end position="431"/>
    </location>
</feature>
<dbReference type="PROSITE" id="PS51257">
    <property type="entry name" value="PROKAR_LIPOPROTEIN"/>
    <property type="match status" value="1"/>
</dbReference>
<keyword evidence="2" id="KW-0732">Signal</keyword>
<dbReference type="PROSITE" id="PS51318">
    <property type="entry name" value="TAT"/>
    <property type="match status" value="1"/>
</dbReference>
<feature type="chain" id="PRO_5046353400" description="DUF6844 domain-containing protein" evidence="2">
    <location>
        <begin position="21"/>
        <end position="449"/>
    </location>
</feature>
<feature type="domain" description="DUF6844" evidence="3">
    <location>
        <begin position="147"/>
        <end position="237"/>
    </location>
</feature>
<feature type="compositionally biased region" description="Basic and acidic residues" evidence="1">
    <location>
        <begin position="439"/>
        <end position="449"/>
    </location>
</feature>
<accession>A0ABT1WYN4</accession>
<feature type="signal peptide" evidence="2">
    <location>
        <begin position="1"/>
        <end position="20"/>
    </location>
</feature>
<dbReference type="EMBL" id="JANJOU010000001">
    <property type="protein sequence ID" value="MCR0980961.1"/>
    <property type="molecule type" value="Genomic_DNA"/>
</dbReference>
<evidence type="ECO:0000259" key="3">
    <source>
        <dbReference type="Pfam" id="PF20891"/>
    </source>
</evidence>
<dbReference type="InterPro" id="IPR006311">
    <property type="entry name" value="TAT_signal"/>
</dbReference>
<reference evidence="4 5" key="1">
    <citation type="submission" date="2022-06" db="EMBL/GenBank/DDBJ databases">
        <title>Roseomonas CN29.</title>
        <authorList>
            <person name="Cheng Y."/>
            <person name="He X."/>
        </authorList>
    </citation>
    <scope>NUCLEOTIDE SEQUENCE [LARGE SCALE GENOMIC DNA]</scope>
    <source>
        <strain evidence="4 5">CN29</strain>
    </source>
</reference>
<gene>
    <name evidence="4" type="ORF">NRP21_02740</name>
</gene>
<keyword evidence="5" id="KW-1185">Reference proteome</keyword>
<organism evidence="4 5">
    <name type="scientific">Roseomonas populi</name>
    <dbReference type="NCBI Taxonomy" id="3121582"/>
    <lineage>
        <taxon>Bacteria</taxon>
        <taxon>Pseudomonadati</taxon>
        <taxon>Pseudomonadota</taxon>
        <taxon>Alphaproteobacteria</taxon>
        <taxon>Acetobacterales</taxon>
        <taxon>Roseomonadaceae</taxon>
        <taxon>Roseomonas</taxon>
    </lineage>
</organism>
<evidence type="ECO:0000256" key="2">
    <source>
        <dbReference type="SAM" id="SignalP"/>
    </source>
</evidence>
<comment type="caution">
    <text evidence="4">The sequence shown here is derived from an EMBL/GenBank/DDBJ whole genome shotgun (WGS) entry which is preliminary data.</text>
</comment>
<dbReference type="Proteomes" id="UP001524642">
    <property type="component" value="Unassembled WGS sequence"/>
</dbReference>
<dbReference type="InterPro" id="IPR049286">
    <property type="entry name" value="DUF6844"/>
</dbReference>
<feature type="region of interest" description="Disordered" evidence="1">
    <location>
        <begin position="417"/>
        <end position="449"/>
    </location>
</feature>
<evidence type="ECO:0000313" key="4">
    <source>
        <dbReference type="EMBL" id="MCR0980961.1"/>
    </source>
</evidence>
<proteinExistence type="predicted"/>
<dbReference type="RefSeq" id="WP_257714619.1">
    <property type="nucleotide sequence ID" value="NZ_JANJOU010000001.1"/>
</dbReference>